<protein>
    <recommendedName>
        <fullName evidence="4">SSD domain-containing protein</fullName>
    </recommendedName>
</protein>
<feature type="transmembrane region" description="Helical" evidence="1">
    <location>
        <begin position="42"/>
        <end position="68"/>
    </location>
</feature>
<keyword evidence="1" id="KW-1133">Transmembrane helix</keyword>
<feature type="transmembrane region" description="Helical" evidence="1">
    <location>
        <begin position="176"/>
        <end position="199"/>
    </location>
</feature>
<dbReference type="Gene3D" id="1.20.1640.10">
    <property type="entry name" value="Multidrug efflux transporter AcrB transmembrane domain"/>
    <property type="match status" value="1"/>
</dbReference>
<dbReference type="PANTHER" id="PTHR10796:SF92">
    <property type="entry name" value="PATCHED-RELATED, ISOFORM A"/>
    <property type="match status" value="1"/>
</dbReference>
<name>A0A2T7NNS1_POMCA</name>
<sequence>MSENLRESTQQADLMLRMRDLADNAPLPTFAYHPAFVFFEQYVMIMSSTLQTVGITLAVMFVATFVFLVHPTIVLLVFINILMIIVGIFGFMGIWGLTLSSVTMIHLIMSVGFSVDFSAHVCSAFMLAHGGSRQERAQYALVHASGPVFNSGFSSLIGIVVLVFSDSYIFQSFFKIMLLVISFGIIHAVFLIPVLLSWIGPMIAEDSMFQTNANGSCQETDVSAVAYKKQNISSSGNGVLSEKLNSDLFAGNGTIKSPLYETLGYVVEYDNQAYTHL</sequence>
<reference evidence="2 3" key="1">
    <citation type="submission" date="2018-04" db="EMBL/GenBank/DDBJ databases">
        <title>The genome of golden apple snail Pomacea canaliculata provides insight into stress tolerance and invasive adaptation.</title>
        <authorList>
            <person name="Liu C."/>
            <person name="Liu B."/>
            <person name="Ren Y."/>
            <person name="Zhang Y."/>
            <person name="Wang H."/>
            <person name="Li S."/>
            <person name="Jiang F."/>
            <person name="Yin L."/>
            <person name="Zhang G."/>
            <person name="Qian W."/>
            <person name="Fan W."/>
        </authorList>
    </citation>
    <scope>NUCLEOTIDE SEQUENCE [LARGE SCALE GENOMIC DNA]</scope>
    <source>
        <strain evidence="2">SZHN2017</strain>
        <tissue evidence="2">Muscle</tissue>
    </source>
</reference>
<evidence type="ECO:0000313" key="2">
    <source>
        <dbReference type="EMBL" id="PVD22814.1"/>
    </source>
</evidence>
<dbReference type="InterPro" id="IPR001036">
    <property type="entry name" value="Acrflvin-R"/>
</dbReference>
<keyword evidence="1" id="KW-0812">Transmembrane</keyword>
<dbReference type="PANTHER" id="PTHR10796">
    <property type="entry name" value="PATCHED-RELATED"/>
    <property type="match status" value="1"/>
</dbReference>
<organism evidence="2 3">
    <name type="scientific">Pomacea canaliculata</name>
    <name type="common">Golden apple snail</name>
    <dbReference type="NCBI Taxonomy" id="400727"/>
    <lineage>
        <taxon>Eukaryota</taxon>
        <taxon>Metazoa</taxon>
        <taxon>Spiralia</taxon>
        <taxon>Lophotrochozoa</taxon>
        <taxon>Mollusca</taxon>
        <taxon>Gastropoda</taxon>
        <taxon>Caenogastropoda</taxon>
        <taxon>Architaenioglossa</taxon>
        <taxon>Ampullarioidea</taxon>
        <taxon>Ampullariidae</taxon>
        <taxon>Pomacea</taxon>
    </lineage>
</organism>
<feature type="transmembrane region" description="Helical" evidence="1">
    <location>
        <begin position="140"/>
        <end position="164"/>
    </location>
</feature>
<feature type="transmembrane region" description="Helical" evidence="1">
    <location>
        <begin position="75"/>
        <end position="98"/>
    </location>
</feature>
<evidence type="ECO:0000313" key="3">
    <source>
        <dbReference type="Proteomes" id="UP000245119"/>
    </source>
</evidence>
<dbReference type="SUPFAM" id="SSF82866">
    <property type="entry name" value="Multidrug efflux transporter AcrB transmembrane domain"/>
    <property type="match status" value="1"/>
</dbReference>
<dbReference type="PRINTS" id="PR00702">
    <property type="entry name" value="ACRIFLAVINRP"/>
</dbReference>
<keyword evidence="1" id="KW-0472">Membrane</keyword>
<feature type="transmembrane region" description="Helical" evidence="1">
    <location>
        <begin position="104"/>
        <end position="128"/>
    </location>
</feature>
<dbReference type="EMBL" id="PZQS01000010">
    <property type="protein sequence ID" value="PVD22814.1"/>
    <property type="molecule type" value="Genomic_DNA"/>
</dbReference>
<dbReference type="AlphaFoldDB" id="A0A2T7NNS1"/>
<evidence type="ECO:0008006" key="4">
    <source>
        <dbReference type="Google" id="ProtNLM"/>
    </source>
</evidence>
<dbReference type="Proteomes" id="UP000245119">
    <property type="component" value="Linkage Group LG10"/>
</dbReference>
<evidence type="ECO:0000256" key="1">
    <source>
        <dbReference type="SAM" id="Phobius"/>
    </source>
</evidence>
<dbReference type="InterPro" id="IPR051697">
    <property type="entry name" value="Patched_domain-protein"/>
</dbReference>
<keyword evidence="3" id="KW-1185">Reference proteome</keyword>
<dbReference type="GO" id="GO:0016020">
    <property type="term" value="C:membrane"/>
    <property type="evidence" value="ECO:0007669"/>
    <property type="project" value="InterPro"/>
</dbReference>
<accession>A0A2T7NNS1</accession>
<gene>
    <name evidence="2" type="ORF">C0Q70_16070</name>
</gene>
<comment type="caution">
    <text evidence="2">The sequence shown here is derived from an EMBL/GenBank/DDBJ whole genome shotgun (WGS) entry which is preliminary data.</text>
</comment>
<proteinExistence type="predicted"/>
<dbReference type="GO" id="GO:0022857">
    <property type="term" value="F:transmembrane transporter activity"/>
    <property type="evidence" value="ECO:0007669"/>
    <property type="project" value="InterPro"/>
</dbReference>